<dbReference type="AlphaFoldDB" id="A0AAW0AB25"/>
<feature type="transmembrane region" description="Helical" evidence="2">
    <location>
        <begin position="549"/>
        <end position="571"/>
    </location>
</feature>
<feature type="compositionally biased region" description="Basic and acidic residues" evidence="1">
    <location>
        <begin position="188"/>
        <end position="217"/>
    </location>
</feature>
<feature type="compositionally biased region" description="Low complexity" evidence="1">
    <location>
        <begin position="461"/>
        <end position="476"/>
    </location>
</feature>
<feature type="region of interest" description="Disordered" evidence="1">
    <location>
        <begin position="1"/>
        <end position="26"/>
    </location>
</feature>
<evidence type="ECO:0000313" key="3">
    <source>
        <dbReference type="EMBL" id="KAK7006197.1"/>
    </source>
</evidence>
<feature type="compositionally biased region" description="Basic and acidic residues" evidence="1">
    <location>
        <begin position="233"/>
        <end position="245"/>
    </location>
</feature>
<feature type="region of interest" description="Disordered" evidence="1">
    <location>
        <begin position="84"/>
        <end position="483"/>
    </location>
</feature>
<feature type="transmembrane region" description="Helical" evidence="2">
    <location>
        <begin position="617"/>
        <end position="641"/>
    </location>
</feature>
<feature type="compositionally biased region" description="Polar residues" evidence="1">
    <location>
        <begin position="84"/>
        <end position="105"/>
    </location>
</feature>
<keyword evidence="4" id="KW-1185">Reference proteome</keyword>
<feature type="region of interest" description="Disordered" evidence="1">
    <location>
        <begin position="652"/>
        <end position="678"/>
    </location>
</feature>
<organism evidence="3 4">
    <name type="scientific">Favolaschia claudopus</name>
    <dbReference type="NCBI Taxonomy" id="2862362"/>
    <lineage>
        <taxon>Eukaryota</taxon>
        <taxon>Fungi</taxon>
        <taxon>Dikarya</taxon>
        <taxon>Basidiomycota</taxon>
        <taxon>Agaricomycotina</taxon>
        <taxon>Agaricomycetes</taxon>
        <taxon>Agaricomycetidae</taxon>
        <taxon>Agaricales</taxon>
        <taxon>Marasmiineae</taxon>
        <taxon>Mycenaceae</taxon>
        <taxon>Favolaschia</taxon>
    </lineage>
</organism>
<sequence>MNHFEDLVTPLPQNARNRRLSDPGLASDRLPQLLSRRNSDPGRGFSVFALRDFLRPVIAQSANHLSDGRRGSYAGTSSATQSFVSFDSMPTDTPTHSAAAFSTASDGGEPEIGRTPYDPIRHDGPARSNTMYTPQATSGQRHDPRRAATMGPDPRHPSTQGSQRQFGHPDLDSIPDVVLGAGDQTIRQPERQGTRDTTHSGYRRDVRDLAADVDSRSPQRQPSLPNPFPDQTEEQHAPSDADPRRSYKVSATPTVVPGRSSTSRPDDAAQAYTQDPRQRRPSATSNKAARPSFQDPLQRPTGSRADEPPRRSVQDSRPPLPAAASNYTDEPPRTSAEASRQRLPSAASARPHETRPPLPSATSNRVDEAARTSIEASRQRLPSAASTRPQDARPRLPSNASNRVNAAPPHQAVAPSTPKPAAQQEPPTPTTVRPSTNSNRPATPASSTYPPKHAAPEPRRQAMARSSAAAAIASSRPPLPPSMSQMDTRYVRMLLAIDSIPPLYNILASFFTWILLAGFVLFPGTFTSLQSNPELGALGVTAVNVVKHVSLYVIAWVCTATGAIGMAWLWYRWRLNYIWCLNRVFLPGFMNSLAGVLSTVASIFGTQDATLSISSTSTIIVTSSIAGICGILTLFYMFVLIRRIKKQHDEEVGKQRAGKHGEGLTDLSKRKAGAAKSV</sequence>
<name>A0AAW0AB25_9AGAR</name>
<comment type="caution">
    <text evidence="3">The sequence shown here is derived from an EMBL/GenBank/DDBJ whole genome shotgun (WGS) entry which is preliminary data.</text>
</comment>
<feature type="compositionally biased region" description="Basic and acidic residues" evidence="1">
    <location>
        <begin position="304"/>
        <end position="314"/>
    </location>
</feature>
<accession>A0AAW0AB25</accession>
<feature type="transmembrane region" description="Helical" evidence="2">
    <location>
        <begin position="583"/>
        <end position="605"/>
    </location>
</feature>
<keyword evidence="2" id="KW-1133">Transmembrane helix</keyword>
<keyword evidence="2" id="KW-0812">Transmembrane</keyword>
<feature type="compositionally biased region" description="Polar residues" evidence="1">
    <location>
        <begin position="271"/>
        <end position="287"/>
    </location>
</feature>
<dbReference type="EMBL" id="JAWWNJ010000076">
    <property type="protein sequence ID" value="KAK7006197.1"/>
    <property type="molecule type" value="Genomic_DNA"/>
</dbReference>
<protein>
    <submittedName>
        <fullName evidence="3">Uncharacterized protein</fullName>
    </submittedName>
</protein>
<evidence type="ECO:0000256" key="2">
    <source>
        <dbReference type="SAM" id="Phobius"/>
    </source>
</evidence>
<proteinExistence type="predicted"/>
<dbReference type="Proteomes" id="UP001362999">
    <property type="component" value="Unassembled WGS sequence"/>
</dbReference>
<gene>
    <name evidence="3" type="ORF">R3P38DRAFT_3037254</name>
</gene>
<feature type="compositionally biased region" description="Basic and acidic residues" evidence="1">
    <location>
        <begin position="652"/>
        <end position="669"/>
    </location>
</feature>
<evidence type="ECO:0000256" key="1">
    <source>
        <dbReference type="SAM" id="MobiDB-lite"/>
    </source>
</evidence>
<reference evidence="3 4" key="1">
    <citation type="journal article" date="2024" name="J Genomics">
        <title>Draft genome sequencing and assembly of Favolaschia claudopus CIRM-BRFM 2984 isolated from oak limbs.</title>
        <authorList>
            <person name="Navarro D."/>
            <person name="Drula E."/>
            <person name="Chaduli D."/>
            <person name="Cazenave R."/>
            <person name="Ahrendt S."/>
            <person name="Wang J."/>
            <person name="Lipzen A."/>
            <person name="Daum C."/>
            <person name="Barry K."/>
            <person name="Grigoriev I.V."/>
            <person name="Favel A."/>
            <person name="Rosso M.N."/>
            <person name="Martin F."/>
        </authorList>
    </citation>
    <scope>NUCLEOTIDE SEQUENCE [LARGE SCALE GENOMIC DNA]</scope>
    <source>
        <strain evidence="3 4">CIRM-BRFM 2984</strain>
    </source>
</reference>
<feature type="compositionally biased region" description="Polar residues" evidence="1">
    <location>
        <begin position="249"/>
        <end position="263"/>
    </location>
</feature>
<feature type="transmembrane region" description="Helical" evidence="2">
    <location>
        <begin position="503"/>
        <end position="529"/>
    </location>
</feature>
<feature type="compositionally biased region" description="Polar residues" evidence="1">
    <location>
        <begin position="432"/>
        <end position="449"/>
    </location>
</feature>
<feature type="compositionally biased region" description="Polar residues" evidence="1">
    <location>
        <begin position="127"/>
        <end position="139"/>
    </location>
</feature>
<evidence type="ECO:0000313" key="4">
    <source>
        <dbReference type="Proteomes" id="UP001362999"/>
    </source>
</evidence>
<keyword evidence="2" id="KW-0472">Membrane</keyword>